<sequence length="74" mass="7993">MSGGATFQTIANELKPCRVSALLYDAEALQCNSVPELAACYNRRVPGLISAATRENASKRYKAHASELGRQVSH</sequence>
<protein>
    <submittedName>
        <fullName evidence="1">Rad54b protein</fullName>
    </submittedName>
</protein>
<gene>
    <name evidence="1" type="primary">Rad54b</name>
    <name evidence="1" type="ORF">SNEC2469_LOCUS29773</name>
</gene>
<reference evidence="1" key="1">
    <citation type="submission" date="2021-02" db="EMBL/GenBank/DDBJ databases">
        <authorList>
            <person name="Dougan E. K."/>
            <person name="Rhodes N."/>
            <person name="Thang M."/>
            <person name="Chan C."/>
        </authorList>
    </citation>
    <scope>NUCLEOTIDE SEQUENCE</scope>
</reference>
<dbReference type="EMBL" id="CAJNJA010067820">
    <property type="protein sequence ID" value="CAE7892947.1"/>
    <property type="molecule type" value="Genomic_DNA"/>
</dbReference>
<proteinExistence type="predicted"/>
<keyword evidence="2" id="KW-1185">Reference proteome</keyword>
<comment type="caution">
    <text evidence="1">The sequence shown here is derived from an EMBL/GenBank/DDBJ whole genome shotgun (WGS) entry which is preliminary data.</text>
</comment>
<name>A0A813BAE8_9DINO</name>
<dbReference type="AlphaFoldDB" id="A0A813BAE8"/>
<accession>A0A813BAE8</accession>
<organism evidence="1 2">
    <name type="scientific">Symbiodinium necroappetens</name>
    <dbReference type="NCBI Taxonomy" id="1628268"/>
    <lineage>
        <taxon>Eukaryota</taxon>
        <taxon>Sar</taxon>
        <taxon>Alveolata</taxon>
        <taxon>Dinophyceae</taxon>
        <taxon>Suessiales</taxon>
        <taxon>Symbiodiniaceae</taxon>
        <taxon>Symbiodinium</taxon>
    </lineage>
</organism>
<evidence type="ECO:0000313" key="2">
    <source>
        <dbReference type="Proteomes" id="UP000601435"/>
    </source>
</evidence>
<dbReference type="Proteomes" id="UP000601435">
    <property type="component" value="Unassembled WGS sequence"/>
</dbReference>
<evidence type="ECO:0000313" key="1">
    <source>
        <dbReference type="EMBL" id="CAE7892947.1"/>
    </source>
</evidence>